<dbReference type="EC" id="2.4.-.-" evidence="3"/>
<accession>A0A9E7UNH1</accession>
<dbReference type="Proteomes" id="UP001369247">
    <property type="component" value="Unassembled WGS sequence"/>
</dbReference>
<dbReference type="Pfam" id="PF13439">
    <property type="entry name" value="Glyco_transf_4"/>
    <property type="match status" value="1"/>
</dbReference>
<dbReference type="RefSeq" id="WP_074358813.1">
    <property type="nucleotide sequence ID" value="NZ_CP104550.1"/>
</dbReference>
<reference evidence="3 5" key="2">
    <citation type="submission" date="2023-12" db="EMBL/GenBank/DDBJ databases">
        <title>Phenotypic and Genomic Characterization of Methanothermobacter wolfeii Strain BSEL, a CO2-Capturing Archaeon with Minimal Nutrient Requirements.</title>
        <authorList>
            <person name="Ale Enriquez F."/>
            <person name="Ahring B.K."/>
        </authorList>
    </citation>
    <scope>NUCLEOTIDE SEQUENCE [LARGE SCALE GENOMIC DNA]</scope>
    <source>
        <strain evidence="3 5">BSEL-1</strain>
    </source>
</reference>
<protein>
    <submittedName>
        <fullName evidence="4">Glycosyltransferase</fullName>
        <ecNumber evidence="3">2.4.-.-</ecNumber>
    </submittedName>
</protein>
<dbReference type="AlphaFoldDB" id="A0A9E7UNH1"/>
<dbReference type="GeneID" id="75106368"/>
<organism evidence="4">
    <name type="scientific">Methanothermobacter wolfeii</name>
    <name type="common">Methanobacterium wolfei</name>
    <dbReference type="NCBI Taxonomy" id="145261"/>
    <lineage>
        <taxon>Archaea</taxon>
        <taxon>Methanobacteriati</taxon>
        <taxon>Methanobacteriota</taxon>
        <taxon>Methanomada group</taxon>
        <taxon>Methanobacteria</taxon>
        <taxon>Methanobacteriales</taxon>
        <taxon>Methanobacteriaceae</taxon>
        <taxon>Methanothermobacter</taxon>
    </lineage>
</organism>
<dbReference type="Pfam" id="PF00534">
    <property type="entry name" value="Glycos_transf_1"/>
    <property type="match status" value="1"/>
</dbReference>
<dbReference type="GeneID" id="58978401"/>
<keyword evidence="3" id="KW-0808">Transferase</keyword>
<evidence type="ECO:0000313" key="4">
    <source>
        <dbReference type="EMBL" id="UXH32438.1"/>
    </source>
</evidence>
<dbReference type="GO" id="GO:0016757">
    <property type="term" value="F:glycosyltransferase activity"/>
    <property type="evidence" value="ECO:0007669"/>
    <property type="project" value="UniProtKB-KW"/>
</dbReference>
<keyword evidence="5" id="KW-1185">Reference proteome</keyword>
<reference evidence="4" key="1">
    <citation type="submission" date="2022-09" db="EMBL/GenBank/DDBJ databases">
        <title>Characterization of three MwoI isoschizomers from sequenced genome and metagenomes.</title>
        <authorList>
            <person name="Fomenkov A."/>
            <person name="Xu S.Y."/>
            <person name="Roberts R.J."/>
        </authorList>
    </citation>
    <scope>NUCLEOTIDE SEQUENCE</scope>
    <source>
        <strain evidence="4">DSM 2970</strain>
    </source>
</reference>
<sequence>MRIGILIPSLDDTGMARAAAQLSIMLDQLSHEVHIITGYRHTPMQNYEGKLHMLDVKPAMVNQSFPERIMLFLKRLTALRKLRRMLKTDVMISFSEAMSIQNILTAGDEGVIISHHTLLSRNENLQDIYGKLVKFLIKLLYSRADLIVPVSEKSASDLVRNFSIDPELIRVIPNPVPVEEIERMASEDLEGYHEIFKDPVIINAGRLTHAKGQRYLLRIFRELLDDFPDLKLVILGDGELRDSLLKFSRELGLKVCHDAPDSGDFQVYFLGFQKNPYRFFSRSKLFVLTSLREALPMAIMEAMSVFLPVVASDCGGTREILAPGTDPDIETSRAEFAAYGVLLPVFRDEVEAGDKLTEPEKVWIQALRRILQDPSMIECYSRRASSRMNDFRWEKIRGLWESLLDDFQFR</sequence>
<dbReference type="EMBL" id="JAXUHJ010000004">
    <property type="protein sequence ID" value="MEJ8542295.1"/>
    <property type="molecule type" value="Genomic_DNA"/>
</dbReference>
<feature type="domain" description="Glycosyltransferase subfamily 4-like N-terminal" evidence="2">
    <location>
        <begin position="14"/>
        <end position="179"/>
    </location>
</feature>
<dbReference type="KEGG" id="mwo:MWSIV6_0754"/>
<keyword evidence="3" id="KW-0328">Glycosyltransferase</keyword>
<dbReference type="SUPFAM" id="SSF53756">
    <property type="entry name" value="UDP-Glycosyltransferase/glycogen phosphorylase"/>
    <property type="match status" value="1"/>
</dbReference>
<evidence type="ECO:0000313" key="3">
    <source>
        <dbReference type="EMBL" id="MEJ8542295.1"/>
    </source>
</evidence>
<dbReference type="EMBL" id="CP104550">
    <property type="protein sequence ID" value="UXH32438.1"/>
    <property type="molecule type" value="Genomic_DNA"/>
</dbReference>
<dbReference type="InterPro" id="IPR028098">
    <property type="entry name" value="Glyco_trans_4-like_N"/>
</dbReference>
<feature type="domain" description="Glycosyl transferase family 1" evidence="1">
    <location>
        <begin position="197"/>
        <end position="324"/>
    </location>
</feature>
<name>A0A9E7UNH1_METWO</name>
<evidence type="ECO:0000259" key="1">
    <source>
        <dbReference type="Pfam" id="PF00534"/>
    </source>
</evidence>
<dbReference type="InterPro" id="IPR001296">
    <property type="entry name" value="Glyco_trans_1"/>
</dbReference>
<gene>
    <name evidence="4" type="ORF">N5910_03910</name>
    <name evidence="3" type="ORF">U2150_02125</name>
</gene>
<dbReference type="CDD" id="cd03811">
    <property type="entry name" value="GT4_GT28_WabH-like"/>
    <property type="match status" value="1"/>
</dbReference>
<dbReference type="PANTHER" id="PTHR12526">
    <property type="entry name" value="GLYCOSYLTRANSFERASE"/>
    <property type="match status" value="1"/>
</dbReference>
<dbReference type="Proteomes" id="UP001065373">
    <property type="component" value="Chromosome"/>
</dbReference>
<dbReference type="PANTHER" id="PTHR12526:SF630">
    <property type="entry name" value="GLYCOSYLTRANSFERASE"/>
    <property type="match status" value="1"/>
</dbReference>
<evidence type="ECO:0000313" key="5">
    <source>
        <dbReference type="Proteomes" id="UP001369247"/>
    </source>
</evidence>
<dbReference type="Gene3D" id="3.40.50.2000">
    <property type="entry name" value="Glycogen Phosphorylase B"/>
    <property type="match status" value="2"/>
</dbReference>
<evidence type="ECO:0000259" key="2">
    <source>
        <dbReference type="Pfam" id="PF13439"/>
    </source>
</evidence>
<proteinExistence type="predicted"/>